<keyword evidence="2 9" id="KW-0813">Transport</keyword>
<dbReference type="InterPro" id="IPR055348">
    <property type="entry name" value="DctQ"/>
</dbReference>
<keyword evidence="4 9" id="KW-0997">Cell inner membrane</keyword>
<dbReference type="InterPro" id="IPR007387">
    <property type="entry name" value="TRAP_DctQ"/>
</dbReference>
<evidence type="ECO:0000256" key="6">
    <source>
        <dbReference type="ARBA" id="ARBA00022989"/>
    </source>
</evidence>
<keyword evidence="6 9" id="KW-1133">Transmembrane helix</keyword>
<keyword evidence="12" id="KW-1185">Reference proteome</keyword>
<feature type="transmembrane region" description="Helical" evidence="9">
    <location>
        <begin position="134"/>
        <end position="157"/>
    </location>
</feature>
<accession>A0ABT3HBB8</accession>
<evidence type="ECO:0000256" key="4">
    <source>
        <dbReference type="ARBA" id="ARBA00022519"/>
    </source>
</evidence>
<dbReference type="EMBL" id="JAOQNS010000005">
    <property type="protein sequence ID" value="MCW2307680.1"/>
    <property type="molecule type" value="Genomic_DNA"/>
</dbReference>
<sequence length="168" mass="18428">MPKRLGLKRLGHLFDVLAEAFQQAATAILVAILALNAANILYRLTMGTDIGPVLPWTMLLFVWMVFVGFFPLCHMGNDVAVEFLTNRMGPAGRKVIAVATDVLTFLLTGFLLLQVQRVIASQVGELPMVGLERYWLSVPLFISCGALMVDSVVQAALRLTGRKAERQA</sequence>
<evidence type="ECO:0000256" key="7">
    <source>
        <dbReference type="ARBA" id="ARBA00023136"/>
    </source>
</evidence>
<gene>
    <name evidence="11" type="ORF">M2319_002017</name>
</gene>
<feature type="transmembrane region" description="Helical" evidence="9">
    <location>
        <begin position="95"/>
        <end position="114"/>
    </location>
</feature>
<comment type="caution">
    <text evidence="11">The sequence shown here is derived from an EMBL/GenBank/DDBJ whole genome shotgun (WGS) entry which is preliminary data.</text>
</comment>
<keyword evidence="5 9" id="KW-0812">Transmembrane</keyword>
<feature type="transmembrane region" description="Helical" evidence="9">
    <location>
        <begin position="54"/>
        <end position="74"/>
    </location>
</feature>
<comment type="subunit">
    <text evidence="9">The complex comprises the extracytoplasmic solute receptor protein and the two transmembrane proteins.</text>
</comment>
<keyword evidence="3" id="KW-1003">Cell membrane</keyword>
<evidence type="ECO:0000256" key="2">
    <source>
        <dbReference type="ARBA" id="ARBA00022448"/>
    </source>
</evidence>
<reference evidence="12" key="1">
    <citation type="submission" date="2023-07" db="EMBL/GenBank/DDBJ databases">
        <title>Genome sequencing of Purple Non-Sulfur Bacteria from various extreme environments.</title>
        <authorList>
            <person name="Mayer M."/>
        </authorList>
    </citation>
    <scope>NUCLEOTIDE SEQUENCE [LARGE SCALE GENOMIC DNA]</scope>
    <source>
        <strain evidence="12">DSM 17935</strain>
    </source>
</reference>
<dbReference type="RefSeq" id="WP_264601323.1">
    <property type="nucleotide sequence ID" value="NZ_JAOQNS010000005.1"/>
</dbReference>
<protein>
    <recommendedName>
        <fullName evidence="9">TRAP transporter small permease protein</fullName>
    </recommendedName>
</protein>
<evidence type="ECO:0000256" key="3">
    <source>
        <dbReference type="ARBA" id="ARBA00022475"/>
    </source>
</evidence>
<feature type="domain" description="Tripartite ATP-independent periplasmic transporters DctQ component" evidence="10">
    <location>
        <begin position="35"/>
        <end position="159"/>
    </location>
</feature>
<dbReference type="PANTHER" id="PTHR35011">
    <property type="entry name" value="2,3-DIKETO-L-GULONATE TRAP TRANSPORTER SMALL PERMEASE PROTEIN YIAM"/>
    <property type="match status" value="1"/>
</dbReference>
<feature type="transmembrane region" description="Helical" evidence="9">
    <location>
        <begin position="21"/>
        <end position="42"/>
    </location>
</feature>
<evidence type="ECO:0000259" key="10">
    <source>
        <dbReference type="Pfam" id="PF04290"/>
    </source>
</evidence>
<comment type="function">
    <text evidence="9">Part of the tripartite ATP-independent periplasmic (TRAP) transport system.</text>
</comment>
<comment type="similarity">
    <text evidence="8 9">Belongs to the TRAP transporter small permease family.</text>
</comment>
<evidence type="ECO:0000313" key="12">
    <source>
        <dbReference type="Proteomes" id="UP001209755"/>
    </source>
</evidence>
<proteinExistence type="inferred from homology"/>
<organism evidence="11 12">
    <name type="scientific">Rhodobium gokarnense</name>
    <dbReference type="NCBI Taxonomy" id="364296"/>
    <lineage>
        <taxon>Bacteria</taxon>
        <taxon>Pseudomonadati</taxon>
        <taxon>Pseudomonadota</taxon>
        <taxon>Alphaproteobacteria</taxon>
        <taxon>Hyphomicrobiales</taxon>
        <taxon>Rhodobiaceae</taxon>
        <taxon>Rhodobium</taxon>
    </lineage>
</organism>
<evidence type="ECO:0000256" key="5">
    <source>
        <dbReference type="ARBA" id="ARBA00022692"/>
    </source>
</evidence>
<dbReference type="PANTHER" id="PTHR35011:SF2">
    <property type="entry name" value="2,3-DIKETO-L-GULONATE TRAP TRANSPORTER SMALL PERMEASE PROTEIN YIAM"/>
    <property type="match status" value="1"/>
</dbReference>
<evidence type="ECO:0000256" key="1">
    <source>
        <dbReference type="ARBA" id="ARBA00004429"/>
    </source>
</evidence>
<evidence type="ECO:0000313" key="11">
    <source>
        <dbReference type="EMBL" id="MCW2307680.1"/>
    </source>
</evidence>
<comment type="subcellular location">
    <subcellularLocation>
        <location evidence="1 9">Cell inner membrane</location>
        <topology evidence="1 9">Multi-pass membrane protein</topology>
    </subcellularLocation>
</comment>
<name>A0ABT3HBB8_9HYPH</name>
<keyword evidence="7 9" id="KW-0472">Membrane</keyword>
<evidence type="ECO:0000256" key="9">
    <source>
        <dbReference type="RuleBase" id="RU369079"/>
    </source>
</evidence>
<dbReference type="Pfam" id="PF04290">
    <property type="entry name" value="DctQ"/>
    <property type="match status" value="1"/>
</dbReference>
<dbReference type="Proteomes" id="UP001209755">
    <property type="component" value="Unassembled WGS sequence"/>
</dbReference>
<evidence type="ECO:0000256" key="8">
    <source>
        <dbReference type="ARBA" id="ARBA00038436"/>
    </source>
</evidence>